<evidence type="ECO:0000256" key="5">
    <source>
        <dbReference type="ARBA" id="ARBA00022842"/>
    </source>
</evidence>
<dbReference type="PANTHER" id="PTHR12992:SF11">
    <property type="entry name" value="MITOCHONDRIAL COENZYME A DIPHOSPHATASE NUDT8"/>
    <property type="match status" value="1"/>
</dbReference>
<evidence type="ECO:0000256" key="1">
    <source>
        <dbReference type="ARBA" id="ARBA00001936"/>
    </source>
</evidence>
<dbReference type="STRING" id="861450.HMPREF0080_01534"/>
<keyword evidence="9" id="KW-1185">Reference proteome</keyword>
<organism evidence="8 9">
    <name type="scientific">Anaeroglobus geminatus F0357</name>
    <dbReference type="NCBI Taxonomy" id="861450"/>
    <lineage>
        <taxon>Bacteria</taxon>
        <taxon>Bacillati</taxon>
        <taxon>Bacillota</taxon>
        <taxon>Negativicutes</taxon>
        <taxon>Veillonellales</taxon>
        <taxon>Veillonellaceae</taxon>
        <taxon>Anaeroglobus</taxon>
    </lineage>
</organism>
<evidence type="ECO:0000313" key="9">
    <source>
        <dbReference type="Proteomes" id="UP000005481"/>
    </source>
</evidence>
<evidence type="ECO:0000256" key="3">
    <source>
        <dbReference type="ARBA" id="ARBA00022723"/>
    </source>
</evidence>
<dbReference type="InterPro" id="IPR015797">
    <property type="entry name" value="NUDIX_hydrolase-like_dom_sf"/>
</dbReference>
<dbReference type="eggNOG" id="COG0494">
    <property type="taxonomic scope" value="Bacteria"/>
</dbReference>
<dbReference type="InterPro" id="IPR000086">
    <property type="entry name" value="NUDIX_hydrolase_dom"/>
</dbReference>
<dbReference type="InterPro" id="IPR045121">
    <property type="entry name" value="CoAse"/>
</dbReference>
<dbReference type="GO" id="GO:0010945">
    <property type="term" value="F:coenzyme A diphosphatase activity"/>
    <property type="evidence" value="ECO:0007669"/>
    <property type="project" value="InterPro"/>
</dbReference>
<dbReference type="SUPFAM" id="SSF55811">
    <property type="entry name" value="Nudix"/>
    <property type="match status" value="1"/>
</dbReference>
<comment type="cofactor">
    <cofactor evidence="1">
        <name>Mn(2+)</name>
        <dbReference type="ChEBI" id="CHEBI:29035"/>
    </cofactor>
</comment>
<evidence type="ECO:0000256" key="4">
    <source>
        <dbReference type="ARBA" id="ARBA00022801"/>
    </source>
</evidence>
<evidence type="ECO:0000313" key="8">
    <source>
        <dbReference type="EMBL" id="EHM39402.1"/>
    </source>
</evidence>
<dbReference type="EMBL" id="AGCJ01000068">
    <property type="protein sequence ID" value="EHM39402.1"/>
    <property type="molecule type" value="Genomic_DNA"/>
</dbReference>
<dbReference type="Gene3D" id="3.90.79.10">
    <property type="entry name" value="Nucleoside Triphosphate Pyrophosphohydrolase"/>
    <property type="match status" value="1"/>
</dbReference>
<protein>
    <submittedName>
        <fullName evidence="8">Hydrolase, NUDIX family</fullName>
    </submittedName>
</protein>
<sequence length="206" mass="23927">MDKNMILSPWPKRTVRHMSSFNNTPSAVLVPIVEVGGELRFLYEVRSMALHWQPGDISFPGGKIEPSDSNAEAAAIRETMEELSVRREDIHILSPLDYVESVTGVDIYPFAAHLDAYENIRCTAEVDHLFTVPIRWFMDHQPEKADMDLATRPGTHFPVDIYYPGNPMDWRRRKSYFVYVYRYNGYRIWGMTAQITKHCVELIQKM</sequence>
<comment type="cofactor">
    <cofactor evidence="2">
        <name>Mg(2+)</name>
        <dbReference type="ChEBI" id="CHEBI:18420"/>
    </cofactor>
</comment>
<dbReference type="PANTHER" id="PTHR12992">
    <property type="entry name" value="NUDIX HYDROLASE"/>
    <property type="match status" value="1"/>
</dbReference>
<keyword evidence="3" id="KW-0479">Metal-binding</keyword>
<keyword evidence="6" id="KW-0464">Manganese</keyword>
<dbReference type="PATRIC" id="fig|861450.3.peg.1415"/>
<dbReference type="PROSITE" id="PS51462">
    <property type="entry name" value="NUDIX"/>
    <property type="match status" value="1"/>
</dbReference>
<dbReference type="GO" id="GO:0046872">
    <property type="term" value="F:metal ion binding"/>
    <property type="evidence" value="ECO:0007669"/>
    <property type="project" value="UniProtKB-KW"/>
</dbReference>
<comment type="caution">
    <text evidence="8">The sequence shown here is derived from an EMBL/GenBank/DDBJ whole genome shotgun (WGS) entry which is preliminary data.</text>
</comment>
<dbReference type="Proteomes" id="UP000005481">
    <property type="component" value="Unassembled WGS sequence"/>
</dbReference>
<reference evidence="8 9" key="1">
    <citation type="submission" date="2011-08" db="EMBL/GenBank/DDBJ databases">
        <authorList>
            <person name="Weinstock G."/>
            <person name="Sodergren E."/>
            <person name="Clifton S."/>
            <person name="Fulton L."/>
            <person name="Fulton B."/>
            <person name="Courtney L."/>
            <person name="Fronick C."/>
            <person name="Harrison M."/>
            <person name="Strong C."/>
            <person name="Farmer C."/>
            <person name="Delahaunty K."/>
            <person name="Markovic C."/>
            <person name="Hall O."/>
            <person name="Minx P."/>
            <person name="Tomlinson C."/>
            <person name="Mitreva M."/>
            <person name="Hou S."/>
            <person name="Chen J."/>
            <person name="Wollam A."/>
            <person name="Pepin K.H."/>
            <person name="Johnson M."/>
            <person name="Bhonagiri V."/>
            <person name="Zhang X."/>
            <person name="Suruliraj S."/>
            <person name="Warren W."/>
            <person name="Chinwalla A."/>
            <person name="Mardis E.R."/>
            <person name="Wilson R.K."/>
        </authorList>
    </citation>
    <scope>NUCLEOTIDE SEQUENCE [LARGE SCALE GENOMIC DNA]</scope>
    <source>
        <strain evidence="8 9">F0357</strain>
    </source>
</reference>
<evidence type="ECO:0000256" key="2">
    <source>
        <dbReference type="ARBA" id="ARBA00001946"/>
    </source>
</evidence>
<proteinExistence type="predicted"/>
<evidence type="ECO:0000256" key="6">
    <source>
        <dbReference type="ARBA" id="ARBA00023211"/>
    </source>
</evidence>
<accession>G9YIP0</accession>
<dbReference type="RefSeq" id="WP_006790501.1">
    <property type="nucleotide sequence ID" value="NZ_JH417603.1"/>
</dbReference>
<dbReference type="Pfam" id="PF00293">
    <property type="entry name" value="NUDIX"/>
    <property type="match status" value="1"/>
</dbReference>
<gene>
    <name evidence="8" type="ORF">HMPREF0080_01534</name>
</gene>
<keyword evidence="5" id="KW-0460">Magnesium</keyword>
<name>G9YIP0_9FIRM</name>
<keyword evidence="4 8" id="KW-0378">Hydrolase</keyword>
<dbReference type="AlphaFoldDB" id="G9YIP0"/>
<dbReference type="OrthoDB" id="9802805at2"/>
<feature type="domain" description="Nudix hydrolase" evidence="7">
    <location>
        <begin position="22"/>
        <end position="155"/>
    </location>
</feature>
<dbReference type="HOGENOM" id="CLU_040940_5_2_9"/>
<evidence type="ECO:0000259" key="7">
    <source>
        <dbReference type="PROSITE" id="PS51462"/>
    </source>
</evidence>
<dbReference type="CDD" id="cd03426">
    <property type="entry name" value="NUDIX_CoAse_Nudt7"/>
    <property type="match status" value="1"/>
</dbReference>